<dbReference type="OrthoDB" id="3853793at2759"/>
<evidence type="ECO:0000313" key="2">
    <source>
        <dbReference type="Proteomes" id="UP000054771"/>
    </source>
</evidence>
<keyword evidence="2" id="KW-1185">Reference proteome</keyword>
<dbReference type="AlphaFoldDB" id="A0A0U4Z0E4"/>
<protein>
    <submittedName>
        <fullName evidence="1">Uncharacterized protein</fullName>
    </submittedName>
</protein>
<evidence type="ECO:0000313" key="1">
    <source>
        <dbReference type="EMBL" id="CEL03045.1"/>
    </source>
</evidence>
<accession>A0A0U4Z0E4</accession>
<sequence>MVADMQGLLQAVAGNTTTTRLAKRIDWYSLSERHPITWALCYAFFQCISGTACSVNIGAGKVPRSRCEERGSQTCCMSWSSYDLRFGFLHTTFVNCNPKVAEAPPNGKRAVRRYSCQGHGDRYERGDVCFSSRANGCT</sequence>
<proteinExistence type="predicted"/>
<name>A0A0U4Z0E4_ASPCI</name>
<organism evidence="1 2">
    <name type="scientific">Aspergillus calidoustus</name>
    <dbReference type="NCBI Taxonomy" id="454130"/>
    <lineage>
        <taxon>Eukaryota</taxon>
        <taxon>Fungi</taxon>
        <taxon>Dikarya</taxon>
        <taxon>Ascomycota</taxon>
        <taxon>Pezizomycotina</taxon>
        <taxon>Eurotiomycetes</taxon>
        <taxon>Eurotiomycetidae</taxon>
        <taxon>Eurotiales</taxon>
        <taxon>Aspergillaceae</taxon>
        <taxon>Aspergillus</taxon>
        <taxon>Aspergillus subgen. Nidulantes</taxon>
    </lineage>
</organism>
<gene>
    <name evidence="1" type="ORF">ASPCAL04203</name>
</gene>
<dbReference type="EMBL" id="CDMC01000003">
    <property type="protein sequence ID" value="CEL03045.1"/>
    <property type="molecule type" value="Genomic_DNA"/>
</dbReference>
<dbReference type="Proteomes" id="UP000054771">
    <property type="component" value="Unassembled WGS sequence"/>
</dbReference>
<reference evidence="2" key="1">
    <citation type="journal article" date="2016" name="Genome Announc.">
        <title>Draft genome sequences of fungus Aspergillus calidoustus.</title>
        <authorList>
            <person name="Horn F."/>
            <person name="Linde J."/>
            <person name="Mattern D.J."/>
            <person name="Walther G."/>
            <person name="Guthke R."/>
            <person name="Scherlach K."/>
            <person name="Martin K."/>
            <person name="Brakhage A.A."/>
            <person name="Petzke L."/>
            <person name="Valiante V."/>
        </authorList>
    </citation>
    <scope>NUCLEOTIDE SEQUENCE [LARGE SCALE GENOMIC DNA]</scope>
    <source>
        <strain evidence="2">SF006504</strain>
    </source>
</reference>